<keyword evidence="1" id="KW-1133">Transmembrane helix</keyword>
<organism evidence="2 3">
    <name type="scientific">candidate division KSB3 bacterium</name>
    <dbReference type="NCBI Taxonomy" id="2044937"/>
    <lineage>
        <taxon>Bacteria</taxon>
        <taxon>candidate division KSB3</taxon>
    </lineage>
</organism>
<keyword evidence="1" id="KW-0472">Membrane</keyword>
<gene>
    <name evidence="2" type="ORF">GF339_01350</name>
</gene>
<dbReference type="EMBL" id="WJJP01000038">
    <property type="protein sequence ID" value="MBD3323197.1"/>
    <property type="molecule type" value="Genomic_DNA"/>
</dbReference>
<dbReference type="Proteomes" id="UP000649604">
    <property type="component" value="Unassembled WGS sequence"/>
</dbReference>
<evidence type="ECO:0000256" key="1">
    <source>
        <dbReference type="SAM" id="Phobius"/>
    </source>
</evidence>
<reference evidence="2" key="1">
    <citation type="submission" date="2019-11" db="EMBL/GenBank/DDBJ databases">
        <title>Microbial mats filling the niche in hypersaline microbial mats.</title>
        <authorList>
            <person name="Wong H.L."/>
            <person name="Macleod F.I."/>
            <person name="White R.A. III"/>
            <person name="Burns B.P."/>
        </authorList>
    </citation>
    <scope>NUCLEOTIDE SEQUENCE</scope>
    <source>
        <strain evidence="2">Rbin_158</strain>
    </source>
</reference>
<proteinExistence type="predicted"/>
<feature type="transmembrane region" description="Helical" evidence="1">
    <location>
        <begin position="12"/>
        <end position="32"/>
    </location>
</feature>
<keyword evidence="1" id="KW-0812">Transmembrane</keyword>
<comment type="caution">
    <text evidence="2">The sequence shown here is derived from an EMBL/GenBank/DDBJ whole genome shotgun (WGS) entry which is preliminary data.</text>
</comment>
<sequence>MLFRRVTSQEGFSLIKTLLLLVVLAVIILYYLPTLGGDTFTVLNRISDRAKAVIDNLGTKLSVSKDKLAETLEKRWLKIKRTIEELIDKWNLDELSNLLSEPAGYKLTDQVLENLQKDGVPAETVRTLQPLQGQEFSTEEEFLTVVSEYIGEAQTTEHEELLTKHAMFTIKKRWEEDMTKLVGLSKSRGFDMEEVERRHDQYRAGEASWRRVETRYWEDLRQQTREAITTSIERFRTRQLGCSDFTVELRMIKEIIDQFNADTLEGYFNAKALSQELEQPRSAQFLAEVLQWLSVANVYAAPPGNDWSNDW</sequence>
<name>A0A9D5JSI5_9BACT</name>
<dbReference type="AlphaFoldDB" id="A0A9D5JSI5"/>
<protein>
    <submittedName>
        <fullName evidence="2">Uncharacterized protein</fullName>
    </submittedName>
</protein>
<evidence type="ECO:0000313" key="3">
    <source>
        <dbReference type="Proteomes" id="UP000649604"/>
    </source>
</evidence>
<evidence type="ECO:0000313" key="2">
    <source>
        <dbReference type="EMBL" id="MBD3323197.1"/>
    </source>
</evidence>
<feature type="non-terminal residue" evidence="2">
    <location>
        <position position="311"/>
    </location>
</feature>
<accession>A0A9D5JSI5</accession>